<evidence type="ECO:0000313" key="1">
    <source>
        <dbReference type="EMBL" id="GBM85885.1"/>
    </source>
</evidence>
<proteinExistence type="predicted"/>
<comment type="caution">
    <text evidence="1">The sequence shown here is derived from an EMBL/GenBank/DDBJ whole genome shotgun (WGS) entry which is preliminary data.</text>
</comment>
<dbReference type="EMBL" id="BGPR01003270">
    <property type="protein sequence ID" value="GBM85885.1"/>
    <property type="molecule type" value="Genomic_DNA"/>
</dbReference>
<sequence length="90" mass="10772">MRNGSRPLTYLFEDMQDLTPITPAMFLFGRSTAEVKDLDVWYANHLRKRFEIRAKVIKELRKRFRSEYLCQLIQRQEQDTQSQTCVKISS</sequence>
<gene>
    <name evidence="1" type="ORF">AVEN_144312_1</name>
</gene>
<dbReference type="AlphaFoldDB" id="A0A4Y2J7H2"/>
<reference evidence="1 2" key="1">
    <citation type="journal article" date="2019" name="Sci. Rep.">
        <title>Orb-weaving spider Araneus ventricosus genome elucidates the spidroin gene catalogue.</title>
        <authorList>
            <person name="Kono N."/>
            <person name="Nakamura H."/>
            <person name="Ohtoshi R."/>
            <person name="Moran D.A.P."/>
            <person name="Shinohara A."/>
            <person name="Yoshida Y."/>
            <person name="Fujiwara M."/>
            <person name="Mori M."/>
            <person name="Tomita M."/>
            <person name="Arakawa K."/>
        </authorList>
    </citation>
    <scope>NUCLEOTIDE SEQUENCE [LARGE SCALE GENOMIC DNA]</scope>
</reference>
<keyword evidence="2" id="KW-1185">Reference proteome</keyword>
<accession>A0A4Y2J7H2</accession>
<protein>
    <submittedName>
        <fullName evidence="1">Uncharacterized protein</fullName>
    </submittedName>
</protein>
<dbReference type="Proteomes" id="UP000499080">
    <property type="component" value="Unassembled WGS sequence"/>
</dbReference>
<evidence type="ECO:0000313" key="2">
    <source>
        <dbReference type="Proteomes" id="UP000499080"/>
    </source>
</evidence>
<organism evidence="1 2">
    <name type="scientific">Araneus ventricosus</name>
    <name type="common">Orbweaver spider</name>
    <name type="synonym">Epeira ventricosa</name>
    <dbReference type="NCBI Taxonomy" id="182803"/>
    <lineage>
        <taxon>Eukaryota</taxon>
        <taxon>Metazoa</taxon>
        <taxon>Ecdysozoa</taxon>
        <taxon>Arthropoda</taxon>
        <taxon>Chelicerata</taxon>
        <taxon>Arachnida</taxon>
        <taxon>Araneae</taxon>
        <taxon>Araneomorphae</taxon>
        <taxon>Entelegynae</taxon>
        <taxon>Araneoidea</taxon>
        <taxon>Araneidae</taxon>
        <taxon>Araneus</taxon>
    </lineage>
</organism>
<name>A0A4Y2J7H2_ARAVE</name>